<feature type="region of interest" description="Disordered" evidence="1">
    <location>
        <begin position="320"/>
        <end position="457"/>
    </location>
</feature>
<dbReference type="eggNOG" id="ENOG502QRAT">
    <property type="taxonomic scope" value="Eukaryota"/>
</dbReference>
<name>A0A1D8NEB1_YARLL</name>
<feature type="compositionally biased region" description="Low complexity" evidence="1">
    <location>
        <begin position="445"/>
        <end position="455"/>
    </location>
</feature>
<feature type="domain" description="PH" evidence="2">
    <location>
        <begin position="1280"/>
        <end position="1439"/>
    </location>
</feature>
<evidence type="ECO:0000259" key="2">
    <source>
        <dbReference type="PROSITE" id="PS50003"/>
    </source>
</evidence>
<dbReference type="KEGG" id="yli:2910144"/>
<dbReference type="InterPro" id="IPR029217">
    <property type="entry name" value="Spo7_2_N"/>
</dbReference>
<gene>
    <name evidence="3" type="ORF">YALI1_D15692g</name>
</gene>
<feature type="compositionally biased region" description="Polar residues" evidence="1">
    <location>
        <begin position="259"/>
        <end position="273"/>
    </location>
</feature>
<feature type="region of interest" description="Disordered" evidence="1">
    <location>
        <begin position="485"/>
        <end position="514"/>
    </location>
</feature>
<feature type="compositionally biased region" description="Acidic residues" evidence="1">
    <location>
        <begin position="184"/>
        <end position="194"/>
    </location>
</feature>
<dbReference type="VEuPathDB" id="FungiDB:YALI0_D12540g"/>
<dbReference type="PANTHER" id="PTHR28076">
    <property type="entry name" value="SPORULATION-SPECIFIC PROTEIN 71"/>
    <property type="match status" value="1"/>
</dbReference>
<sequence length="1453" mass="163529">MSMDGSTAASPRAPQIVPDDDKGLPFLKGRRAHPMEGKVDLLADYENLDSVRQKYNEWVYNEVPLNSYTVFRMEYSTPDHMDRSSRVQVVGPLAKEWIEQPPDKVMRYYAGSSLGPFFKLTSKVFPGNPLNALSKPKKMLISKLNKNGDDLLEELMEMYDSSATDMTDSELEPPSDPHLPLDAREEEESEESDVDPDRFLSAQRRKKSFFGRTKWDEVGSSSRDKSKTFNHSVKEHGSFQGSRFSRGRTTPELPRRGTGTFSDQLNAQSSIPSSRRRGTFLRRARSNSKGKGIMTDSDYEEEMDLPDCIPETIDMSVPIVKLPGFGSSKREHPSSPHTAPPGIKVRDFSGNAVNHSSEKKNDNSDDPDGTSYREPVGVMSQQPHGSALHSLRKYSGPNHEASSDIKKENGIGPLEMPPKLQRASTAPYNLGSEGRSSASDVPLFTQTSSQTSDTSHAVGSVGTIDSFHSAESSLAPLDAVGETNMSDADSLSEEFDSDLDADNEPTLRGYDVSKKDHKGKSILMAPNRADVLKGKGFQQAPAPSSLTSASKVKFSGPSGLTPGQKLRWKEEQKLPELQEQDSLPENVQLMDGSDDFGNNGQISDATEKVIDDSKVAEAPEGPEGQEPDEVKEDGDPTVPHTGLRHGNEPRGAEVMTPATIAAANAGPSQSDYYLQFQENFMNRAKNVAGKMKDKSSRTRDATVKNWRFLREKSAGEIVRIEKMLVMVKTSPALHLPKDFNETETGDTRMLERWREYIVVARSTGDPLNPISLQFYSSRSIKAVEKVTKGKTGAKMFLTLGKHVNVSLYSSLDKTIALWYTSKRETVIYILRARSAYSSIRWFAFFSEILGARRDKDMHVRVPDLAVVVTVRVSWRKFRLIDEYISRNLMAAKRKSGRGAVLTARAHQYITEKALKALAENPRFKSTIDDWVNNKRVGLGWRRYDRLEWVQGFGEQELHGSWALNRTHDLELRVKEHYGDKITIKGEELVEPTPIEGHLVRLKSWNGQLGGAFSSKKNSFGKLLYKNLYFSTHDYFLFFAKPGNAILPLPDEDLKCQEAYNEEQREWVYEIAPFKSEEGTGEMKGTPIIKWLKPGITESEFQKKDSIALHNMQRRAAQIIKADGFINLLEVVQVRATKRQEDIDDSIGNEDNNVDFDGSRILHGSTSQGLGGEDGEVDSFDEHKTFELVMENGLIVRLQAYNSHCRNLWVNKLRDLIAYWKVVAQNQLQVSADFRTNNMKRLYIDDKLDAAIGESSPKWETARASASTTLYNVSGISWSRSIIMKGMLYHKTRTHGSFKLYYAVLCHGHLILYDVYRRTLGGIPMDKVDYERFRDIPLKEAYVYSGNIAESDILTRDEMSDLSSDKVVPRMYKDGWKSAESETLRCIILWFPRKKAVTTNSATKLRTVNRLGVSGHRYIFVARSRQEKEQWVMALSHEIEKLVEPDFADINIVN</sequence>
<dbReference type="PROSITE" id="PS50003">
    <property type="entry name" value="PH_DOMAIN"/>
    <property type="match status" value="1"/>
</dbReference>
<dbReference type="Proteomes" id="UP000182444">
    <property type="component" value="Chromosome 1D"/>
</dbReference>
<dbReference type="InterPro" id="IPR001849">
    <property type="entry name" value="PH_domain"/>
</dbReference>
<feature type="region of interest" description="Disordered" evidence="1">
    <location>
        <begin position="162"/>
        <end position="200"/>
    </location>
</feature>
<dbReference type="PANTHER" id="PTHR28076:SF1">
    <property type="entry name" value="PROSPORE MEMBRANE ADAPTER PROTEIN SPO71"/>
    <property type="match status" value="1"/>
</dbReference>
<feature type="region of interest" description="Disordered" evidence="1">
    <location>
        <begin position="216"/>
        <end position="301"/>
    </location>
</feature>
<dbReference type="InterPro" id="IPR039486">
    <property type="entry name" value="Mug56/Spo71_PH"/>
</dbReference>
<dbReference type="GO" id="GO:0005628">
    <property type="term" value="C:prospore membrane"/>
    <property type="evidence" value="ECO:0007669"/>
    <property type="project" value="TreeGrafter"/>
</dbReference>
<dbReference type="Gene3D" id="2.30.29.30">
    <property type="entry name" value="Pleckstrin-homology domain (PH domain)/Phosphotyrosine-binding domain (PTB)"/>
    <property type="match status" value="1"/>
</dbReference>
<feature type="region of interest" description="Disordered" evidence="1">
    <location>
        <begin position="1"/>
        <end position="25"/>
    </location>
</feature>
<dbReference type="GO" id="GO:1902657">
    <property type="term" value="P:protein localization to prospore membrane"/>
    <property type="evidence" value="ECO:0007669"/>
    <property type="project" value="InterPro"/>
</dbReference>
<dbReference type="SMART" id="SM00233">
    <property type="entry name" value="PH"/>
    <property type="match status" value="2"/>
</dbReference>
<dbReference type="Pfam" id="PF23207">
    <property type="entry name" value="PH_SPO71"/>
    <property type="match status" value="1"/>
</dbReference>
<evidence type="ECO:0000313" key="4">
    <source>
        <dbReference type="Proteomes" id="UP000182444"/>
    </source>
</evidence>
<feature type="region of interest" description="Disordered" evidence="1">
    <location>
        <begin position="594"/>
        <end position="651"/>
    </location>
</feature>
<dbReference type="Pfam" id="PF15404">
    <property type="entry name" value="PH_4"/>
    <property type="match status" value="1"/>
</dbReference>
<feature type="compositionally biased region" description="Polar residues" evidence="1">
    <location>
        <begin position="541"/>
        <end position="550"/>
    </location>
</feature>
<accession>A0A1D8NEB1</accession>
<dbReference type="InterPro" id="IPR040345">
    <property type="entry name" value="Mug56/Spo71"/>
</dbReference>
<feature type="compositionally biased region" description="Acidic residues" evidence="1">
    <location>
        <begin position="623"/>
        <end position="632"/>
    </location>
</feature>
<dbReference type="EMBL" id="CP017556">
    <property type="protein sequence ID" value="AOW03976.1"/>
    <property type="molecule type" value="Genomic_DNA"/>
</dbReference>
<feature type="compositionally biased region" description="Basic and acidic residues" evidence="1">
    <location>
        <begin position="216"/>
        <end position="237"/>
    </location>
</feature>
<evidence type="ECO:0000313" key="3">
    <source>
        <dbReference type="EMBL" id="AOW03976.1"/>
    </source>
</evidence>
<dbReference type="InterPro" id="IPR011993">
    <property type="entry name" value="PH-like_dom_sf"/>
</dbReference>
<feature type="compositionally biased region" description="Basic and acidic residues" evidence="1">
    <location>
        <begin position="605"/>
        <end position="617"/>
    </location>
</feature>
<protein>
    <recommendedName>
        <fullName evidence="2">PH domain-containing protein</fullName>
    </recommendedName>
</protein>
<feature type="compositionally biased region" description="Acidic residues" evidence="1">
    <location>
        <begin position="490"/>
        <end position="503"/>
    </location>
</feature>
<reference evidence="3 4" key="1">
    <citation type="journal article" date="2016" name="PLoS ONE">
        <title>Sequence Assembly of Yarrowia lipolytica Strain W29/CLIB89 Shows Transposable Element Diversity.</title>
        <authorList>
            <person name="Magnan C."/>
            <person name="Yu J."/>
            <person name="Chang I."/>
            <person name="Jahn E."/>
            <person name="Kanomata Y."/>
            <person name="Wu J."/>
            <person name="Zeller M."/>
            <person name="Oakes M."/>
            <person name="Baldi P."/>
            <person name="Sandmeyer S."/>
        </authorList>
    </citation>
    <scope>NUCLEOTIDE SEQUENCE [LARGE SCALE GENOMIC DNA]</scope>
    <source>
        <strain evidence="4">CLIB89(W29)</strain>
    </source>
</reference>
<dbReference type="SUPFAM" id="SSF50729">
    <property type="entry name" value="PH domain-like"/>
    <property type="match status" value="1"/>
</dbReference>
<proteinExistence type="predicted"/>
<feature type="region of interest" description="Disordered" evidence="1">
    <location>
        <begin position="534"/>
        <end position="565"/>
    </location>
</feature>
<feature type="compositionally biased region" description="Basic residues" evidence="1">
    <location>
        <begin position="274"/>
        <end position="288"/>
    </location>
</feature>
<dbReference type="SMART" id="SM01316">
    <property type="entry name" value="Spo7_2_N"/>
    <property type="match status" value="1"/>
</dbReference>
<dbReference type="GeneID" id="2910144"/>
<dbReference type="InterPro" id="IPR057379">
    <property type="entry name" value="PH_SPO71"/>
</dbReference>
<organism evidence="3 4">
    <name type="scientific">Yarrowia lipolytica</name>
    <name type="common">Candida lipolytica</name>
    <dbReference type="NCBI Taxonomy" id="4952"/>
    <lineage>
        <taxon>Eukaryota</taxon>
        <taxon>Fungi</taxon>
        <taxon>Dikarya</taxon>
        <taxon>Ascomycota</taxon>
        <taxon>Saccharomycotina</taxon>
        <taxon>Dipodascomycetes</taxon>
        <taxon>Dipodascales</taxon>
        <taxon>Dipodascales incertae sedis</taxon>
        <taxon>Yarrowia</taxon>
    </lineage>
</organism>
<evidence type="ECO:0000256" key="1">
    <source>
        <dbReference type="SAM" id="MobiDB-lite"/>
    </source>
</evidence>
<dbReference type="VEuPathDB" id="FungiDB:YALI1_D15692g"/>
<dbReference type="RefSeq" id="XP_502749.2">
    <property type="nucleotide sequence ID" value="XM_502749.2"/>
</dbReference>
<dbReference type="Pfam" id="PF15407">
    <property type="entry name" value="Spo7_2_N"/>
    <property type="match status" value="1"/>
</dbReference>